<sequence>MSCTKCLLDVKGGEYWVCDGCNQNIHHQCANLTASEIRVLELKGRRVLQLFCESCQEGIKMIPMMKKQISSLEQKVEQLIDKISSLELPRDNKATDLDTIIQELEKRKFRENNIIFYNLHETNSSTAPARIEKDMKKVKQTLRVINPNIQVKKVIRLGNIKNNMSRPLKVVLENKNVALLILKNKNKLAASNIKISSDSTYLQRKYLRELRTNLAERVSKGLREQRRSTEPTDGALRASTGPWLYILLAAGSTFMIAAAIGAIIYAVRKFKVDSPVRNPRVRSPKIEESPLTAHVQPLYTDTVSDDNNPDLIPDAPNSEALLDASLTPYTITARPSSKRNCATQMPVKPYHVTWAPILQSRNCSTQTPPPHKESSV</sequence>
<evidence type="ECO:0000313" key="2">
    <source>
        <dbReference type="EMBL" id="CAG9834405.1"/>
    </source>
</evidence>
<dbReference type="Proteomes" id="UP001153709">
    <property type="component" value="Chromosome 5"/>
</dbReference>
<name>A0A9N9SXN8_DIABA</name>
<keyword evidence="1" id="KW-1133">Transmembrane helix</keyword>
<dbReference type="PANTHER" id="PTHR37445:SF3">
    <property type="entry name" value="ZINC FINGER PHD-TYPE DOMAIN-CONTAINING PROTEIN"/>
    <property type="match status" value="1"/>
</dbReference>
<keyword evidence="1" id="KW-0472">Membrane</keyword>
<dbReference type="EMBL" id="OU898280">
    <property type="protein sequence ID" value="CAG9834405.1"/>
    <property type="molecule type" value="Genomic_DNA"/>
</dbReference>
<keyword evidence="1" id="KW-0812">Transmembrane</keyword>
<organism evidence="2 3">
    <name type="scientific">Diabrotica balteata</name>
    <name type="common">Banded cucumber beetle</name>
    <dbReference type="NCBI Taxonomy" id="107213"/>
    <lineage>
        <taxon>Eukaryota</taxon>
        <taxon>Metazoa</taxon>
        <taxon>Ecdysozoa</taxon>
        <taxon>Arthropoda</taxon>
        <taxon>Hexapoda</taxon>
        <taxon>Insecta</taxon>
        <taxon>Pterygota</taxon>
        <taxon>Neoptera</taxon>
        <taxon>Endopterygota</taxon>
        <taxon>Coleoptera</taxon>
        <taxon>Polyphaga</taxon>
        <taxon>Cucujiformia</taxon>
        <taxon>Chrysomeloidea</taxon>
        <taxon>Chrysomelidae</taxon>
        <taxon>Galerucinae</taxon>
        <taxon>Diabroticina</taxon>
        <taxon>Diabroticites</taxon>
        <taxon>Diabrotica</taxon>
    </lineage>
</organism>
<dbReference type="AlphaFoldDB" id="A0A9N9SXN8"/>
<protein>
    <submittedName>
        <fullName evidence="2">Uncharacterized protein</fullName>
    </submittedName>
</protein>
<evidence type="ECO:0000313" key="3">
    <source>
        <dbReference type="Proteomes" id="UP001153709"/>
    </source>
</evidence>
<keyword evidence="3" id="KW-1185">Reference proteome</keyword>
<feature type="transmembrane region" description="Helical" evidence="1">
    <location>
        <begin position="243"/>
        <end position="267"/>
    </location>
</feature>
<dbReference type="InterPro" id="IPR011011">
    <property type="entry name" value="Znf_FYVE_PHD"/>
</dbReference>
<evidence type="ECO:0000256" key="1">
    <source>
        <dbReference type="SAM" id="Phobius"/>
    </source>
</evidence>
<reference evidence="2" key="1">
    <citation type="submission" date="2022-01" db="EMBL/GenBank/DDBJ databases">
        <authorList>
            <person name="King R."/>
        </authorList>
    </citation>
    <scope>NUCLEOTIDE SEQUENCE</scope>
</reference>
<dbReference type="SUPFAM" id="SSF57903">
    <property type="entry name" value="FYVE/PHD zinc finger"/>
    <property type="match status" value="1"/>
</dbReference>
<dbReference type="PANTHER" id="PTHR37445">
    <property type="entry name" value="PROTEIN CBG24663"/>
    <property type="match status" value="1"/>
</dbReference>
<gene>
    <name evidence="2" type="ORF">DIABBA_LOCUS7709</name>
</gene>
<dbReference type="OrthoDB" id="10048737at2759"/>
<accession>A0A9N9SXN8</accession>
<proteinExistence type="predicted"/>